<comment type="similarity">
    <text evidence="5">Belongs to the bacteriophage holin family. Cp-1 holin subfamily.</text>
</comment>
<evidence type="ECO:0000256" key="2">
    <source>
        <dbReference type="ARBA" id="ARBA00022692"/>
    </source>
</evidence>
<feature type="transmembrane region" description="Helical" evidence="6">
    <location>
        <begin position="49"/>
        <end position="67"/>
    </location>
</feature>
<reference evidence="8" key="1">
    <citation type="submission" date="2015-10" db="EMBL/GenBank/DDBJ databases">
        <authorList>
            <person name="Crossman L.C."/>
        </authorList>
    </citation>
    <scope>NUCLEOTIDE SEQUENCE [LARGE SCALE GENOMIC DNA]</scope>
    <source>
        <strain evidence="8">20-2</strain>
    </source>
</reference>
<keyword evidence="2 6" id="KW-0812">Transmembrane</keyword>
<keyword evidence="4 6" id="KW-0472">Membrane</keyword>
<evidence type="ECO:0000256" key="4">
    <source>
        <dbReference type="ARBA" id="ARBA00023136"/>
    </source>
</evidence>
<dbReference type="Pfam" id="PF05105">
    <property type="entry name" value="Phage_holin_4_1"/>
    <property type="match status" value="1"/>
</dbReference>
<evidence type="ECO:0000256" key="3">
    <source>
        <dbReference type="ARBA" id="ARBA00022989"/>
    </source>
</evidence>
<evidence type="ECO:0000256" key="5">
    <source>
        <dbReference type="ARBA" id="ARBA00023600"/>
    </source>
</evidence>
<evidence type="ECO:0000256" key="1">
    <source>
        <dbReference type="ARBA" id="ARBA00004141"/>
    </source>
</evidence>
<name>A0A0U5FDX2_LIMRT</name>
<dbReference type="GO" id="GO:0016020">
    <property type="term" value="C:membrane"/>
    <property type="evidence" value="ECO:0007669"/>
    <property type="project" value="UniProtKB-SubCell"/>
</dbReference>
<comment type="subcellular location">
    <subcellularLocation>
        <location evidence="1">Membrane</location>
        <topology evidence="1">Multi-pass membrane protein</topology>
    </subcellularLocation>
</comment>
<accession>A0A0U5FDX2</accession>
<gene>
    <name evidence="7" type="ORF">LRLP16767_LR202_02066</name>
</gene>
<evidence type="ECO:0000313" key="8">
    <source>
        <dbReference type="Proteomes" id="UP000235484"/>
    </source>
</evidence>
<proteinExistence type="inferred from homology"/>
<dbReference type="AlphaFoldDB" id="A0A0U5FDX2"/>
<evidence type="ECO:0000313" key="7">
    <source>
        <dbReference type="EMBL" id="CUR42371.1"/>
    </source>
</evidence>
<protein>
    <submittedName>
        <fullName evidence="7">Phage holin</fullName>
    </submittedName>
</protein>
<dbReference type="Proteomes" id="UP000235484">
    <property type="component" value="Unassembled WGS sequence"/>
</dbReference>
<dbReference type="InterPro" id="IPR006480">
    <property type="entry name" value="Phage_holin_4_1"/>
</dbReference>
<organism evidence="7 8">
    <name type="scientific">Limosilactobacillus reuteri</name>
    <name type="common">Lactobacillus reuteri</name>
    <dbReference type="NCBI Taxonomy" id="1598"/>
    <lineage>
        <taxon>Bacteria</taxon>
        <taxon>Bacillati</taxon>
        <taxon>Bacillota</taxon>
        <taxon>Bacilli</taxon>
        <taxon>Lactobacillales</taxon>
        <taxon>Lactobacillaceae</taxon>
        <taxon>Limosilactobacillus</taxon>
    </lineage>
</organism>
<feature type="transmembrane region" description="Helical" evidence="6">
    <location>
        <begin position="88"/>
        <end position="106"/>
    </location>
</feature>
<dbReference type="EMBL" id="LN887683">
    <property type="protein sequence ID" value="CUR42371.1"/>
    <property type="molecule type" value="Genomic_DNA"/>
</dbReference>
<evidence type="ECO:0000256" key="6">
    <source>
        <dbReference type="SAM" id="Phobius"/>
    </source>
</evidence>
<sequence length="182" mass="20766">MFKEYRIQGFSYGRHLEREWERNLMHLLLMALPYHEVALHQAAKQIDDPLIVGFTLLVLFDIGSGIVKGLRSNHTATRTNSTKGTYGLAKNFILMIGVLAFYPYLISIGFDYVAQVMVLTFCYQYLVSIVENLNQMDIQVPWLSPIIDSLAKALNVAKAQDDYNPADFHKITGDYKGNKEEK</sequence>
<keyword evidence="3 6" id="KW-1133">Transmembrane helix</keyword>